<feature type="domain" description="Radical SAM core" evidence="11">
    <location>
        <begin position="137"/>
        <end position="370"/>
    </location>
</feature>
<evidence type="ECO:0000256" key="5">
    <source>
        <dbReference type="ARBA" id="ARBA00022691"/>
    </source>
</evidence>
<dbReference type="GO" id="GO:0046872">
    <property type="term" value="F:metal ion binding"/>
    <property type="evidence" value="ECO:0007669"/>
    <property type="project" value="UniProtKB-KW"/>
</dbReference>
<keyword evidence="3" id="KW-0963">Cytoplasm</keyword>
<dbReference type="PROSITE" id="PS51449">
    <property type="entry name" value="MTTASE_N"/>
    <property type="match status" value="1"/>
</dbReference>
<dbReference type="InterPro" id="IPR006467">
    <property type="entry name" value="MiaB-like_bact"/>
</dbReference>
<protein>
    <submittedName>
        <fullName evidence="12">tRNA (N(6)-L-threonylcarbamoyladenosine(37)-C(2))-methylthiotransferase MtaB</fullName>
    </submittedName>
</protein>
<dbReference type="InterPro" id="IPR007197">
    <property type="entry name" value="rSAM"/>
</dbReference>
<keyword evidence="2" id="KW-0004">4Fe-4S</keyword>
<dbReference type="EMBL" id="DSGB01000007">
    <property type="protein sequence ID" value="HER97256.1"/>
    <property type="molecule type" value="Genomic_DNA"/>
</dbReference>
<keyword evidence="6" id="KW-0819">tRNA processing</keyword>
<evidence type="ECO:0000259" key="11">
    <source>
        <dbReference type="PROSITE" id="PS51918"/>
    </source>
</evidence>
<dbReference type="AlphaFoldDB" id="A0A7V2B2T0"/>
<feature type="domain" description="MTTase N-terminal" evidence="10">
    <location>
        <begin position="2"/>
        <end position="114"/>
    </location>
</feature>
<proteinExistence type="predicted"/>
<dbReference type="PANTHER" id="PTHR11918">
    <property type="entry name" value="RADICAL SAM PROTEINS"/>
    <property type="match status" value="1"/>
</dbReference>
<evidence type="ECO:0000256" key="7">
    <source>
        <dbReference type="ARBA" id="ARBA00022723"/>
    </source>
</evidence>
<dbReference type="InterPro" id="IPR023404">
    <property type="entry name" value="rSAM_horseshoe"/>
</dbReference>
<dbReference type="NCBIfam" id="TIGR01579">
    <property type="entry name" value="MiaB-like-C"/>
    <property type="match status" value="1"/>
</dbReference>
<dbReference type="InterPro" id="IPR005839">
    <property type="entry name" value="Methylthiotransferase"/>
</dbReference>
<evidence type="ECO:0000256" key="8">
    <source>
        <dbReference type="ARBA" id="ARBA00023004"/>
    </source>
</evidence>
<comment type="cofactor">
    <cofactor evidence="1">
        <name>[4Fe-4S] cluster</name>
        <dbReference type="ChEBI" id="CHEBI:49883"/>
    </cofactor>
</comment>
<keyword evidence="7" id="KW-0479">Metal-binding</keyword>
<dbReference type="PROSITE" id="PS51918">
    <property type="entry name" value="RADICAL_SAM"/>
    <property type="match status" value="1"/>
</dbReference>
<dbReference type="SUPFAM" id="SSF102114">
    <property type="entry name" value="Radical SAM enzymes"/>
    <property type="match status" value="1"/>
</dbReference>
<keyword evidence="5" id="KW-0949">S-adenosyl-L-methionine</keyword>
<dbReference type="Pfam" id="PF04055">
    <property type="entry name" value="Radical_SAM"/>
    <property type="match status" value="1"/>
</dbReference>
<organism evidence="12">
    <name type="scientific">Rhodothermus marinus</name>
    <name type="common">Rhodothermus obamensis</name>
    <dbReference type="NCBI Taxonomy" id="29549"/>
    <lineage>
        <taxon>Bacteria</taxon>
        <taxon>Pseudomonadati</taxon>
        <taxon>Rhodothermota</taxon>
        <taxon>Rhodothermia</taxon>
        <taxon>Rhodothermales</taxon>
        <taxon>Rhodothermaceae</taxon>
        <taxon>Rhodothermus</taxon>
    </lineage>
</organism>
<evidence type="ECO:0000256" key="6">
    <source>
        <dbReference type="ARBA" id="ARBA00022694"/>
    </source>
</evidence>
<dbReference type="InterPro" id="IPR020612">
    <property type="entry name" value="Methylthiotransferase_CS"/>
</dbReference>
<dbReference type="SMART" id="SM00729">
    <property type="entry name" value="Elp3"/>
    <property type="match status" value="1"/>
</dbReference>
<dbReference type="SFLD" id="SFLDG01061">
    <property type="entry name" value="methylthiotransferase"/>
    <property type="match status" value="1"/>
</dbReference>
<dbReference type="Gene3D" id="3.40.50.12160">
    <property type="entry name" value="Methylthiotransferase, N-terminal domain"/>
    <property type="match status" value="1"/>
</dbReference>
<gene>
    <name evidence="12" type="primary">mtaB</name>
    <name evidence="12" type="ORF">ENO59_12260</name>
</gene>
<evidence type="ECO:0000256" key="9">
    <source>
        <dbReference type="ARBA" id="ARBA00023014"/>
    </source>
</evidence>
<dbReference type="PROSITE" id="PS01278">
    <property type="entry name" value="MTTASE_RADICAL"/>
    <property type="match status" value="1"/>
</dbReference>
<dbReference type="InterPro" id="IPR058240">
    <property type="entry name" value="rSAM_sf"/>
</dbReference>
<dbReference type="FunFam" id="3.40.50.12160:FF:000004">
    <property type="entry name" value="Threonylcarbamoyladenosine tRNA methylthiotransferase MtaB"/>
    <property type="match status" value="1"/>
</dbReference>
<dbReference type="SFLD" id="SFLDS00029">
    <property type="entry name" value="Radical_SAM"/>
    <property type="match status" value="1"/>
</dbReference>
<name>A0A7V2B2T0_RHOMR</name>
<dbReference type="GO" id="GO:0051539">
    <property type="term" value="F:4 iron, 4 sulfur cluster binding"/>
    <property type="evidence" value="ECO:0007669"/>
    <property type="project" value="UniProtKB-KW"/>
</dbReference>
<evidence type="ECO:0000259" key="10">
    <source>
        <dbReference type="PROSITE" id="PS51449"/>
    </source>
</evidence>
<sequence>MPRVSFYTLGCKLNFAETSTLERDFLAHQYEVVPFGEPADVTVINTCTVTAEAERQCRQIIRRAIRQNPNAFIIVTGCYAQLRPEEIARIEGVDVVLGAREKFHLFELIERFQKGEQTQVAVSCIDDLQEFGPAFSSTERTRAFLKIQDGCDYVCSFCTIPKARGRSRSQPIEATVAQARQLAEMGFQEIVLTGVNIGLYGQEFGVTLLDLLRELDRVEGIARYRISSIEPNLLSDAIIAFVASSRAFMPHFHMPLQSGDNVVLAKMRRRYQRELYAERVARIRELLPDAAIGVDVIVGFPAETAERFENTYRFLNELPVTYLHVFTYSERPGTAAVVQLDRMGGTPVPKAERSRRNRMLQILSHKKQHAFYAQHQGQVRPVLWEGTEKHGCMYGYTDNYIRVQRPFDPQRIGQIERVRLGAFAPDGTLMAEAPVENSAVFAS</sequence>
<evidence type="ECO:0000256" key="4">
    <source>
        <dbReference type="ARBA" id="ARBA00022679"/>
    </source>
</evidence>
<keyword evidence="4 12" id="KW-0808">Transferase</keyword>
<comment type="caution">
    <text evidence="12">The sequence shown here is derived from an EMBL/GenBank/DDBJ whole genome shotgun (WGS) entry which is preliminary data.</text>
</comment>
<evidence type="ECO:0000313" key="12">
    <source>
        <dbReference type="EMBL" id="HER97256.1"/>
    </source>
</evidence>
<evidence type="ECO:0000256" key="1">
    <source>
        <dbReference type="ARBA" id="ARBA00001966"/>
    </source>
</evidence>
<dbReference type="SFLD" id="SFLDG01082">
    <property type="entry name" value="B12-binding_domain_containing"/>
    <property type="match status" value="1"/>
</dbReference>
<keyword evidence="9" id="KW-0411">Iron-sulfur</keyword>
<accession>A0A7V2B2T0</accession>
<dbReference type="InterPro" id="IPR006638">
    <property type="entry name" value="Elp3/MiaA/NifB-like_rSAM"/>
</dbReference>
<dbReference type="Gene3D" id="3.80.30.20">
    <property type="entry name" value="tm_1862 like domain"/>
    <property type="match status" value="1"/>
</dbReference>
<dbReference type="NCBIfam" id="TIGR00089">
    <property type="entry name" value="MiaB/RimO family radical SAM methylthiotransferase"/>
    <property type="match status" value="1"/>
</dbReference>
<dbReference type="GO" id="GO:0035598">
    <property type="term" value="F:tRNA (N(6)-L-threonylcarbamoyladenosine(37)-C(2))-methylthiotransferase activity"/>
    <property type="evidence" value="ECO:0007669"/>
    <property type="project" value="TreeGrafter"/>
</dbReference>
<dbReference type="PANTHER" id="PTHR11918:SF45">
    <property type="entry name" value="THREONYLCARBAMOYLADENOSINE TRNA METHYLTHIOTRANSFERASE"/>
    <property type="match status" value="1"/>
</dbReference>
<evidence type="ECO:0000256" key="2">
    <source>
        <dbReference type="ARBA" id="ARBA00022485"/>
    </source>
</evidence>
<keyword evidence="8" id="KW-0408">Iron</keyword>
<dbReference type="Pfam" id="PF00919">
    <property type="entry name" value="UPF0004"/>
    <property type="match status" value="1"/>
</dbReference>
<reference evidence="12" key="1">
    <citation type="journal article" date="2020" name="mSystems">
        <title>Genome- and Community-Level Interaction Insights into Carbon Utilization and Element Cycling Functions of Hydrothermarchaeota in Hydrothermal Sediment.</title>
        <authorList>
            <person name="Zhou Z."/>
            <person name="Liu Y."/>
            <person name="Xu W."/>
            <person name="Pan J."/>
            <person name="Luo Z.H."/>
            <person name="Li M."/>
        </authorList>
    </citation>
    <scope>NUCLEOTIDE SEQUENCE [LARGE SCALE GENOMIC DNA]</scope>
    <source>
        <strain evidence="12">SpSt-143</strain>
    </source>
</reference>
<evidence type="ECO:0000256" key="3">
    <source>
        <dbReference type="ARBA" id="ARBA00022490"/>
    </source>
</evidence>
<dbReference type="InterPro" id="IPR038135">
    <property type="entry name" value="Methylthiotransferase_N_sf"/>
</dbReference>
<dbReference type="InterPro" id="IPR013848">
    <property type="entry name" value="Methylthiotransferase_N"/>
</dbReference>